<name>A0A398B0E7_9BACI</name>
<feature type="coiled-coil region" evidence="1">
    <location>
        <begin position="83"/>
        <end position="110"/>
    </location>
</feature>
<accession>A0A398B0E7</accession>
<reference evidence="2 3" key="1">
    <citation type="submission" date="2018-08" db="EMBL/GenBank/DDBJ databases">
        <title>Bacillus jemisoniae sp. nov., Bacillus chryseoplanitiae sp. nov., Bacillus resnikiae sp. nov., and Bacillus frankliniae sp. nov., isolated from Viking spacecraft and associated surfaces.</title>
        <authorList>
            <person name="Seuylemezian A."/>
            <person name="Vaishampayan P."/>
        </authorList>
    </citation>
    <scope>NUCLEOTIDE SEQUENCE [LARGE SCALE GENOMIC DNA]</scope>
    <source>
        <strain evidence="2 3">JJ-247</strain>
    </source>
</reference>
<comment type="caution">
    <text evidence="2">The sequence shown here is derived from an EMBL/GenBank/DDBJ whole genome shotgun (WGS) entry which is preliminary data.</text>
</comment>
<evidence type="ECO:0000313" key="2">
    <source>
        <dbReference type="EMBL" id="RID81460.1"/>
    </source>
</evidence>
<proteinExistence type="predicted"/>
<dbReference type="Proteomes" id="UP000265816">
    <property type="component" value="Unassembled WGS sequence"/>
</dbReference>
<dbReference type="RefSeq" id="WP_119114933.1">
    <property type="nucleotide sequence ID" value="NZ_CBCSEO010000008.1"/>
</dbReference>
<keyword evidence="1" id="KW-0175">Coiled coil</keyword>
<protein>
    <recommendedName>
        <fullName evidence="4">DUF3967 domain-containing protein</fullName>
    </recommendedName>
</protein>
<dbReference type="OrthoDB" id="9862261at2"/>
<evidence type="ECO:0000256" key="1">
    <source>
        <dbReference type="SAM" id="Coils"/>
    </source>
</evidence>
<keyword evidence="3" id="KW-1185">Reference proteome</keyword>
<dbReference type="EMBL" id="QWVT01000065">
    <property type="protein sequence ID" value="RID81460.1"/>
    <property type="molecule type" value="Genomic_DNA"/>
</dbReference>
<evidence type="ECO:0008006" key="4">
    <source>
        <dbReference type="Google" id="ProtNLM"/>
    </source>
</evidence>
<organism evidence="2 3">
    <name type="scientific">Mesobacillus zeae</name>
    <dbReference type="NCBI Taxonomy" id="1917180"/>
    <lineage>
        <taxon>Bacteria</taxon>
        <taxon>Bacillati</taxon>
        <taxon>Bacillota</taxon>
        <taxon>Bacilli</taxon>
        <taxon>Bacillales</taxon>
        <taxon>Bacillaceae</taxon>
        <taxon>Mesobacillus</taxon>
    </lineage>
</organism>
<dbReference type="AlphaFoldDB" id="A0A398B0E7"/>
<sequence>MDDETKDTGEQIPVNLEKQNEAVKKLATDLFAKESSLDFAALMRMATNLISNEDMINTVKEIGSLKVQDPVNSTSKKSVVPKTDRMTEHFDELKKEIAFLKQEMVTIQAQNEYLRETLLHMMETSKRKKWWIF</sequence>
<gene>
    <name evidence="2" type="ORF">D1970_21805</name>
</gene>
<evidence type="ECO:0000313" key="3">
    <source>
        <dbReference type="Proteomes" id="UP000265816"/>
    </source>
</evidence>